<dbReference type="Proteomes" id="UP001177003">
    <property type="component" value="Chromosome 8"/>
</dbReference>
<dbReference type="AlphaFoldDB" id="A0AA35ZW39"/>
<gene>
    <name evidence="1" type="ORF">LSALG_LOCUS38661</name>
</gene>
<sequence>MVDVHQPLPLRRKAGIHCCRRRQTIEEHIMAAAAVVLSHAALPPFDSLFTTPPASSADNFAIASVVCWRRCCCGDVLPTVRYLSAVTLLQEFSTSSWGLYGRFLAKKLTTITTVRWWLPPFCRH</sequence>
<proteinExistence type="predicted"/>
<organism evidence="1 2">
    <name type="scientific">Lactuca saligna</name>
    <name type="common">Willowleaf lettuce</name>
    <dbReference type="NCBI Taxonomy" id="75948"/>
    <lineage>
        <taxon>Eukaryota</taxon>
        <taxon>Viridiplantae</taxon>
        <taxon>Streptophyta</taxon>
        <taxon>Embryophyta</taxon>
        <taxon>Tracheophyta</taxon>
        <taxon>Spermatophyta</taxon>
        <taxon>Magnoliopsida</taxon>
        <taxon>eudicotyledons</taxon>
        <taxon>Gunneridae</taxon>
        <taxon>Pentapetalae</taxon>
        <taxon>asterids</taxon>
        <taxon>campanulids</taxon>
        <taxon>Asterales</taxon>
        <taxon>Asteraceae</taxon>
        <taxon>Cichorioideae</taxon>
        <taxon>Cichorieae</taxon>
        <taxon>Lactucinae</taxon>
        <taxon>Lactuca</taxon>
    </lineage>
</organism>
<evidence type="ECO:0000313" key="2">
    <source>
        <dbReference type="Proteomes" id="UP001177003"/>
    </source>
</evidence>
<accession>A0AA35ZW39</accession>
<name>A0AA35ZW39_LACSI</name>
<keyword evidence="2" id="KW-1185">Reference proteome</keyword>
<dbReference type="EMBL" id="OX465084">
    <property type="protein sequence ID" value="CAI9299984.1"/>
    <property type="molecule type" value="Genomic_DNA"/>
</dbReference>
<evidence type="ECO:0000313" key="1">
    <source>
        <dbReference type="EMBL" id="CAI9299984.1"/>
    </source>
</evidence>
<reference evidence="1" key="1">
    <citation type="submission" date="2023-04" db="EMBL/GenBank/DDBJ databases">
        <authorList>
            <person name="Vijverberg K."/>
            <person name="Xiong W."/>
            <person name="Schranz E."/>
        </authorList>
    </citation>
    <scope>NUCLEOTIDE SEQUENCE</scope>
</reference>
<protein>
    <submittedName>
        <fullName evidence="1">Uncharacterized protein</fullName>
    </submittedName>
</protein>